<feature type="binding site" evidence="4">
    <location>
        <position position="91"/>
    </location>
    <ligand>
        <name>Mg(2+)</name>
        <dbReference type="ChEBI" id="CHEBI:18420"/>
        <label>1</label>
        <note>catalytic</note>
    </ligand>
</feature>
<keyword evidence="1 4" id="KW-0479">Metal-binding</keyword>
<dbReference type="PANTHER" id="PTHR20854">
    <property type="entry name" value="INOSITOL MONOPHOSPHATASE"/>
    <property type="match status" value="1"/>
</dbReference>
<evidence type="ECO:0000313" key="5">
    <source>
        <dbReference type="EMBL" id="HIV03746.1"/>
    </source>
</evidence>
<comment type="caution">
    <text evidence="5">The sequence shown here is derived from an EMBL/GenBank/DDBJ whole genome shotgun (WGS) entry which is preliminary data.</text>
</comment>
<protein>
    <submittedName>
        <fullName evidence="5">Histidinol-phosphatase</fullName>
    </submittedName>
</protein>
<feature type="binding site" evidence="4">
    <location>
        <position position="72"/>
    </location>
    <ligand>
        <name>Mg(2+)</name>
        <dbReference type="ChEBI" id="CHEBI:18420"/>
        <label>1</label>
        <note>catalytic</note>
    </ligand>
</feature>
<accession>A0A9D1T1H5</accession>
<feature type="binding site" evidence="4">
    <location>
        <position position="88"/>
    </location>
    <ligand>
        <name>Mg(2+)</name>
        <dbReference type="ChEBI" id="CHEBI:18420"/>
        <label>1</label>
        <note>catalytic</note>
    </ligand>
</feature>
<gene>
    <name evidence="5" type="ORF">IAC75_01170</name>
</gene>
<dbReference type="PROSITE" id="PS00629">
    <property type="entry name" value="IMP_1"/>
    <property type="match status" value="1"/>
</dbReference>
<evidence type="ECO:0000256" key="4">
    <source>
        <dbReference type="PIRSR" id="PIRSR600760-2"/>
    </source>
</evidence>
<dbReference type="InterPro" id="IPR020583">
    <property type="entry name" value="Inositol_monoP_metal-BS"/>
</dbReference>
<dbReference type="SUPFAM" id="SSF56655">
    <property type="entry name" value="Carbohydrate phosphatase"/>
    <property type="match status" value="1"/>
</dbReference>
<dbReference type="InterPro" id="IPR000760">
    <property type="entry name" value="Inositol_monophosphatase-like"/>
</dbReference>
<comment type="cofactor">
    <cofactor evidence="4">
        <name>Mg(2+)</name>
        <dbReference type="ChEBI" id="CHEBI:18420"/>
    </cofactor>
</comment>
<dbReference type="Gene3D" id="3.30.540.10">
    <property type="entry name" value="Fructose-1,6-Bisphosphatase, subunit A, domain 1"/>
    <property type="match status" value="1"/>
</dbReference>
<evidence type="ECO:0000256" key="2">
    <source>
        <dbReference type="ARBA" id="ARBA00022801"/>
    </source>
</evidence>
<dbReference type="GO" id="GO:0006020">
    <property type="term" value="P:inositol metabolic process"/>
    <property type="evidence" value="ECO:0007669"/>
    <property type="project" value="TreeGrafter"/>
</dbReference>
<dbReference type="GO" id="GO:0008934">
    <property type="term" value="F:inositol monophosphate 1-phosphatase activity"/>
    <property type="evidence" value="ECO:0007669"/>
    <property type="project" value="TreeGrafter"/>
</dbReference>
<dbReference type="PANTHER" id="PTHR20854:SF4">
    <property type="entry name" value="INOSITOL-1-MONOPHOSPHATASE-RELATED"/>
    <property type="match status" value="1"/>
</dbReference>
<sequence length="258" mass="28430">MLSEKYLEEMKTFAGTLADAAREIVAGYHALPRTEIEIKADGSPVTVADKECERRLREMIRKAFPSHGIIGEEFGNENADAEFVWSLDPVDGTKSFISRVPLYGILFGLLHEGKPCLGVIDQPVTRERIVGDGKSAELNGRRVRVAETPSVEQALLLTTDLLDCEEHHPRENWNALLHRARLFRTWGDCCGYMMVAAGRADLMADPVLSPWDLYPLLPILEGAGAKVSDWRGNDALGATSVLAANPRLHDAALKILLS</sequence>
<keyword evidence="3 4" id="KW-0460">Magnesium</keyword>
<dbReference type="AlphaFoldDB" id="A0A9D1T1H5"/>
<evidence type="ECO:0000256" key="1">
    <source>
        <dbReference type="ARBA" id="ARBA00022723"/>
    </source>
</evidence>
<dbReference type="Pfam" id="PF00459">
    <property type="entry name" value="Inositol_P"/>
    <property type="match status" value="1"/>
</dbReference>
<proteinExistence type="predicted"/>
<evidence type="ECO:0000256" key="3">
    <source>
        <dbReference type="ARBA" id="ARBA00022842"/>
    </source>
</evidence>
<reference evidence="5" key="2">
    <citation type="journal article" date="2021" name="PeerJ">
        <title>Extensive microbial diversity within the chicken gut microbiome revealed by metagenomics and culture.</title>
        <authorList>
            <person name="Gilroy R."/>
            <person name="Ravi A."/>
            <person name="Getino M."/>
            <person name="Pursley I."/>
            <person name="Horton D.L."/>
            <person name="Alikhan N.F."/>
            <person name="Baker D."/>
            <person name="Gharbi K."/>
            <person name="Hall N."/>
            <person name="Watson M."/>
            <person name="Adriaenssens E.M."/>
            <person name="Foster-Nyarko E."/>
            <person name="Jarju S."/>
            <person name="Secka A."/>
            <person name="Antonio M."/>
            <person name="Oren A."/>
            <person name="Chaudhuri R.R."/>
            <person name="La Ragione R."/>
            <person name="Hildebrand F."/>
            <person name="Pallen M.J."/>
        </authorList>
    </citation>
    <scope>NUCLEOTIDE SEQUENCE</scope>
    <source>
        <strain evidence="5">10669</strain>
    </source>
</reference>
<name>A0A9D1T1H5_9BACT</name>
<dbReference type="EMBL" id="DVOG01000030">
    <property type="protein sequence ID" value="HIV03746.1"/>
    <property type="molecule type" value="Genomic_DNA"/>
</dbReference>
<dbReference type="PRINTS" id="PR00377">
    <property type="entry name" value="IMPHPHTASES"/>
</dbReference>
<dbReference type="Gene3D" id="3.40.190.80">
    <property type="match status" value="1"/>
</dbReference>
<evidence type="ECO:0000313" key="6">
    <source>
        <dbReference type="Proteomes" id="UP000886812"/>
    </source>
</evidence>
<dbReference type="GO" id="GO:0046872">
    <property type="term" value="F:metal ion binding"/>
    <property type="evidence" value="ECO:0007669"/>
    <property type="project" value="UniProtKB-KW"/>
</dbReference>
<reference evidence="5" key="1">
    <citation type="submission" date="2020-10" db="EMBL/GenBank/DDBJ databases">
        <authorList>
            <person name="Gilroy R."/>
        </authorList>
    </citation>
    <scope>NUCLEOTIDE SEQUENCE</scope>
    <source>
        <strain evidence="5">10669</strain>
    </source>
</reference>
<dbReference type="GO" id="GO:0007165">
    <property type="term" value="P:signal transduction"/>
    <property type="evidence" value="ECO:0007669"/>
    <property type="project" value="TreeGrafter"/>
</dbReference>
<feature type="binding site" evidence="4">
    <location>
        <position position="212"/>
    </location>
    <ligand>
        <name>Mg(2+)</name>
        <dbReference type="ChEBI" id="CHEBI:18420"/>
        <label>1</label>
        <note>catalytic</note>
    </ligand>
</feature>
<organism evidence="5 6">
    <name type="scientific">Candidatus Spyradosoma merdigallinarum</name>
    <dbReference type="NCBI Taxonomy" id="2840950"/>
    <lineage>
        <taxon>Bacteria</taxon>
        <taxon>Pseudomonadati</taxon>
        <taxon>Verrucomicrobiota</taxon>
        <taxon>Opitutia</taxon>
        <taxon>Opitutia incertae sedis</taxon>
        <taxon>Candidatus Spyradosoma</taxon>
    </lineage>
</organism>
<keyword evidence="2" id="KW-0378">Hydrolase</keyword>
<dbReference type="Proteomes" id="UP000886812">
    <property type="component" value="Unassembled WGS sequence"/>
</dbReference>